<reference evidence="1" key="1">
    <citation type="submission" date="2024-09" db="EMBL/GenBank/DDBJ databases">
        <title>Draft Genome Sequences of Neofusicoccum parvum.</title>
        <authorList>
            <person name="Ashida A."/>
            <person name="Camagna M."/>
            <person name="Tanaka A."/>
            <person name="Takemoto D."/>
        </authorList>
    </citation>
    <scope>NUCLEOTIDE SEQUENCE</scope>
    <source>
        <strain evidence="1">PPO83</strain>
    </source>
</reference>
<name>A0ACB5SEY5_9PEZI</name>
<protein>
    <submittedName>
        <fullName evidence="1">Arylsulphatase</fullName>
    </submittedName>
</protein>
<evidence type="ECO:0000313" key="2">
    <source>
        <dbReference type="Proteomes" id="UP001165186"/>
    </source>
</evidence>
<organism evidence="1 2">
    <name type="scientific">Neofusicoccum parvum</name>
    <dbReference type="NCBI Taxonomy" id="310453"/>
    <lineage>
        <taxon>Eukaryota</taxon>
        <taxon>Fungi</taxon>
        <taxon>Dikarya</taxon>
        <taxon>Ascomycota</taxon>
        <taxon>Pezizomycotina</taxon>
        <taxon>Dothideomycetes</taxon>
        <taxon>Dothideomycetes incertae sedis</taxon>
        <taxon>Botryosphaeriales</taxon>
        <taxon>Botryosphaeriaceae</taxon>
        <taxon>Neofusicoccum</taxon>
    </lineage>
</organism>
<keyword evidence="2" id="KW-1185">Reference proteome</keyword>
<gene>
    <name evidence="1" type="primary">g7578</name>
    <name evidence="1" type="ORF">NpPPO83_00007578</name>
</gene>
<evidence type="ECO:0000313" key="1">
    <source>
        <dbReference type="EMBL" id="GME37457.1"/>
    </source>
</evidence>
<dbReference type="EMBL" id="BSXG01000325">
    <property type="protein sequence ID" value="GME37457.1"/>
    <property type="molecule type" value="Genomic_DNA"/>
</dbReference>
<sequence>MVQKYMGEQGTYYRRHYCTIAICCPSRVSLLTGKHAHNTNVTDVSPPYGGYPKFISQGLNDEYLPVWLQEAGYNTYYTGKLMNAHSTSNYDNPFPKGWTAHDFLIDPGTYKYWNATFQRNTSPPTSFPNEYNTDLVADRALAFLTDAHAASRPFFLGIAPIGPHADTLYPAGATTPIFTIPKPATRHAAAFPNASVPRSPNFNPAAPSLAGWIAALPPLNASETAFADAWFRARLQALQAVDELVGRVVERLEELGVGDETFVFYTSDNGFHVGQHRLQPGKSCPVEEDVNVPFFVRGPGVARGEVVERVTTHTDVAPTLLELAGVPLRADFDGEPIPVVAARGGAEGGRREHVNVEYWGPALIGEGMYSPSIAEAADGAYGNNTYKALRIVGESYSFFYTVWCSNEHELYDMESDPGQMHNLLANGTQQPSGLFLGRPIQQLQPRLDALLMVLKSCKSDSCRLPWDSLHPNATVSVLSDAMNPKYDTFYARQPKVEFSRCEFGYILDAEGPQNVEPYRVTKQNGHQENTI</sequence>
<accession>A0ACB5SEY5</accession>
<proteinExistence type="predicted"/>
<dbReference type="Proteomes" id="UP001165186">
    <property type="component" value="Unassembled WGS sequence"/>
</dbReference>
<comment type="caution">
    <text evidence="1">The sequence shown here is derived from an EMBL/GenBank/DDBJ whole genome shotgun (WGS) entry which is preliminary data.</text>
</comment>